<accession>A0A9X2RI60</accession>
<dbReference type="AlphaFoldDB" id="A0A9X2RI60"/>
<proteinExistence type="predicted"/>
<dbReference type="InterPro" id="IPR018637">
    <property type="entry name" value="DUF2059"/>
</dbReference>
<feature type="chain" id="PRO_5040901517" evidence="1">
    <location>
        <begin position="22"/>
        <end position="165"/>
    </location>
</feature>
<organism evidence="3 4">
    <name type="scientific">Parvularcula maris</name>
    <dbReference type="NCBI Taxonomy" id="2965077"/>
    <lineage>
        <taxon>Bacteria</taxon>
        <taxon>Pseudomonadati</taxon>
        <taxon>Pseudomonadota</taxon>
        <taxon>Alphaproteobacteria</taxon>
        <taxon>Parvularculales</taxon>
        <taxon>Parvularculaceae</taxon>
        <taxon>Parvularcula</taxon>
    </lineage>
</organism>
<sequence length="165" mass="17843">MLHRLAQLAPAAALVFSAALAQPGAVPDPAKLGERREAATVYVNGPAMKEMFDQMMSEEAIAAQLSMVAPGAFQQGQLDAMTGVLREEFNAILPEMRAIMIETAAETFTLAELEAANAFYLTPAGRGMMAKTKDFQVKTFPALAPVMQKLQQRIVARAEELMAQE</sequence>
<evidence type="ECO:0000259" key="2">
    <source>
        <dbReference type="Pfam" id="PF09832"/>
    </source>
</evidence>
<feature type="domain" description="DUF2059" evidence="2">
    <location>
        <begin position="95"/>
        <end position="152"/>
    </location>
</feature>
<keyword evidence="1" id="KW-0732">Signal</keyword>
<comment type="caution">
    <text evidence="3">The sequence shown here is derived from an EMBL/GenBank/DDBJ whole genome shotgun (WGS) entry which is preliminary data.</text>
</comment>
<dbReference type="Proteomes" id="UP001142610">
    <property type="component" value="Unassembled WGS sequence"/>
</dbReference>
<dbReference type="EMBL" id="JANIBC010000007">
    <property type="protein sequence ID" value="MCQ8185700.1"/>
    <property type="molecule type" value="Genomic_DNA"/>
</dbReference>
<reference evidence="3" key="1">
    <citation type="submission" date="2022-07" db="EMBL/GenBank/DDBJ databases">
        <title>Parvularcula maris sp. nov., an algicidal bacterium isolated from seawater.</title>
        <authorList>
            <person name="Li F."/>
        </authorList>
    </citation>
    <scope>NUCLEOTIDE SEQUENCE</scope>
    <source>
        <strain evidence="3">BGMRC 0090</strain>
    </source>
</reference>
<keyword evidence="4" id="KW-1185">Reference proteome</keyword>
<evidence type="ECO:0000256" key="1">
    <source>
        <dbReference type="SAM" id="SignalP"/>
    </source>
</evidence>
<evidence type="ECO:0000313" key="3">
    <source>
        <dbReference type="EMBL" id="MCQ8185700.1"/>
    </source>
</evidence>
<name>A0A9X2RI60_9PROT</name>
<feature type="signal peptide" evidence="1">
    <location>
        <begin position="1"/>
        <end position="21"/>
    </location>
</feature>
<evidence type="ECO:0000313" key="4">
    <source>
        <dbReference type="Proteomes" id="UP001142610"/>
    </source>
</evidence>
<dbReference type="Pfam" id="PF09832">
    <property type="entry name" value="DUF2059"/>
    <property type="match status" value="1"/>
</dbReference>
<gene>
    <name evidence="3" type="ORF">NOG11_09865</name>
</gene>
<dbReference type="RefSeq" id="WP_256619589.1">
    <property type="nucleotide sequence ID" value="NZ_JANIBC010000007.1"/>
</dbReference>
<protein>
    <submittedName>
        <fullName evidence="3">DUF2059 domain-containing protein</fullName>
    </submittedName>
</protein>